<dbReference type="PROSITE" id="PS50893">
    <property type="entry name" value="ABC_TRANSPORTER_2"/>
    <property type="match status" value="2"/>
</dbReference>
<dbReference type="GO" id="GO:0005524">
    <property type="term" value="F:ATP binding"/>
    <property type="evidence" value="ECO:0007669"/>
    <property type="project" value="UniProtKB-KW"/>
</dbReference>
<dbReference type="EMBL" id="DF967972">
    <property type="protein sequence ID" value="GAP14958.1"/>
    <property type="molecule type" value="Genomic_DNA"/>
</dbReference>
<reference evidence="4" key="1">
    <citation type="submission" date="2015-07" db="EMBL/GenBank/DDBJ databases">
        <title>Draft Genome Sequences of Anaerolinea thermolimosa IMO-1, Bellilinea caldifistulae GOMI-1, Leptolinea tardivitalis YMTK-2, Levilinea saccharolytica KIBI-1,Longilinea arvoryzae KOME-1, Previously Described as Members of the Anaerolineaceae (Chloroflexi).</title>
        <authorList>
            <person name="Sekiguchi Y."/>
            <person name="Ohashi A."/>
            <person name="Matsuura N."/>
            <person name="Tourlousse M.D."/>
        </authorList>
    </citation>
    <scope>NUCLEOTIDE SEQUENCE [LARGE SCALE GENOMIC DNA]</scope>
    <source>
        <strain evidence="4">KOME-1</strain>
    </source>
</reference>
<dbReference type="CDD" id="cd03216">
    <property type="entry name" value="ABC_Carb_Monos_I"/>
    <property type="match status" value="1"/>
</dbReference>
<evidence type="ECO:0000313" key="5">
    <source>
        <dbReference type="Proteomes" id="UP000055060"/>
    </source>
</evidence>
<dbReference type="InterPro" id="IPR017871">
    <property type="entry name" value="ABC_transporter-like_CS"/>
</dbReference>
<evidence type="ECO:0000256" key="1">
    <source>
        <dbReference type="ARBA" id="ARBA00022741"/>
    </source>
</evidence>
<name>A0A0S7BBF9_9CHLR</name>
<dbReference type="PROSITE" id="PS00211">
    <property type="entry name" value="ABC_TRANSPORTER_1"/>
    <property type="match status" value="1"/>
</dbReference>
<feature type="domain" description="ABC transporter" evidence="3">
    <location>
        <begin position="4"/>
        <end position="240"/>
    </location>
</feature>
<dbReference type="InterPro" id="IPR050107">
    <property type="entry name" value="ABC_carbohydrate_import_ATPase"/>
</dbReference>
<keyword evidence="2" id="KW-0067">ATP-binding</keyword>
<gene>
    <name evidence="4" type="ORF">LARV_02738</name>
</gene>
<dbReference type="RefSeq" id="WP_075074170.1">
    <property type="nucleotide sequence ID" value="NZ_DF967972.1"/>
</dbReference>
<dbReference type="CDD" id="cd03215">
    <property type="entry name" value="ABC_Carb_Monos_II"/>
    <property type="match status" value="1"/>
</dbReference>
<dbReference type="OrthoDB" id="354012at2"/>
<keyword evidence="5" id="KW-1185">Reference proteome</keyword>
<evidence type="ECO:0000256" key="2">
    <source>
        <dbReference type="ARBA" id="ARBA00022840"/>
    </source>
</evidence>
<dbReference type="InterPro" id="IPR003593">
    <property type="entry name" value="AAA+_ATPase"/>
</dbReference>
<organism evidence="4">
    <name type="scientific">Longilinea arvoryzae</name>
    <dbReference type="NCBI Taxonomy" id="360412"/>
    <lineage>
        <taxon>Bacteria</taxon>
        <taxon>Bacillati</taxon>
        <taxon>Chloroflexota</taxon>
        <taxon>Anaerolineae</taxon>
        <taxon>Anaerolineales</taxon>
        <taxon>Anaerolineaceae</taxon>
        <taxon>Longilinea</taxon>
    </lineage>
</organism>
<dbReference type="STRING" id="360412.LARV_02738"/>
<dbReference type="Gene3D" id="3.40.50.300">
    <property type="entry name" value="P-loop containing nucleotide triphosphate hydrolases"/>
    <property type="match status" value="2"/>
</dbReference>
<protein>
    <submittedName>
        <fullName evidence="4">ABC-type uncharacterized transport systems, ATPase components</fullName>
    </submittedName>
</protein>
<dbReference type="PANTHER" id="PTHR43790">
    <property type="entry name" value="CARBOHYDRATE TRANSPORT ATP-BINDING PROTEIN MG119-RELATED"/>
    <property type="match status" value="1"/>
</dbReference>
<feature type="domain" description="ABC transporter" evidence="3">
    <location>
        <begin position="257"/>
        <end position="499"/>
    </location>
</feature>
<dbReference type="GO" id="GO:0016887">
    <property type="term" value="F:ATP hydrolysis activity"/>
    <property type="evidence" value="ECO:0007669"/>
    <property type="project" value="InterPro"/>
</dbReference>
<dbReference type="Pfam" id="PF00005">
    <property type="entry name" value="ABC_tran"/>
    <property type="match status" value="2"/>
</dbReference>
<evidence type="ECO:0000313" key="4">
    <source>
        <dbReference type="EMBL" id="GAP14958.1"/>
    </source>
</evidence>
<proteinExistence type="predicted"/>
<keyword evidence="1" id="KW-0547">Nucleotide-binding</keyword>
<sequence>MEYLTLAEISKIYSNGVIANDHVNFGLRKGEIHAIIGENGAGKSTLMKVLYGLEKRDGGEIYLNGEKVNITSPLDALGLSIGMVPQHSMLIHEMTVSENIFLGIEKKRRGLLDKNKMDQETRSLCEKYNMVVDPKALCGSLSLSATQKVGILKALVRGANILILDEPTAVLAPQETRELFAQLKLLKLNGYSIIIITHKLKEITQLCDRVTIMRAGRDCGVFAVDQISEEEISRRMVGNDVKLTVEKTPAKPGDSVIKAANLTVTRKNRTCAVDHISFSVRKGEILCFAGVEGNGQRETVRCLTGLEKKYTGQITLLDQDLKEMNVREIREKGLSHIPEDRQRTGSNLAASILDNLVAISVAKESKCGVIRYRKLKANAQKLISRYAIKAKSISQPMNSLSGGNMQKVIIAREIDAGSEVLVADQPTRGVDVGAMEFIHKKLVGLRDSGKAILLVSADLSEVINLADRILVFHNGKITAQITDVPHVTEEQLGRYMLGIDRMPDLEGA</sequence>
<dbReference type="InterPro" id="IPR003439">
    <property type="entry name" value="ABC_transporter-like_ATP-bd"/>
</dbReference>
<dbReference type="Proteomes" id="UP000055060">
    <property type="component" value="Unassembled WGS sequence"/>
</dbReference>
<accession>A0A0S7BBF9</accession>
<evidence type="ECO:0000259" key="3">
    <source>
        <dbReference type="PROSITE" id="PS50893"/>
    </source>
</evidence>
<dbReference type="PANTHER" id="PTHR43790:SF4">
    <property type="entry name" value="GUANOSINE IMPORT ATP-BINDING PROTEIN NUPO"/>
    <property type="match status" value="1"/>
</dbReference>
<dbReference type="SMART" id="SM00382">
    <property type="entry name" value="AAA"/>
    <property type="match status" value="1"/>
</dbReference>
<dbReference type="AlphaFoldDB" id="A0A0S7BBF9"/>
<dbReference type="SUPFAM" id="SSF52540">
    <property type="entry name" value="P-loop containing nucleoside triphosphate hydrolases"/>
    <property type="match status" value="2"/>
</dbReference>
<dbReference type="InterPro" id="IPR027417">
    <property type="entry name" value="P-loop_NTPase"/>
</dbReference>